<evidence type="ECO:0000313" key="1">
    <source>
        <dbReference type="EMBL" id="KUJ23411.1"/>
    </source>
</evidence>
<dbReference type="InParanoid" id="A0A194XTD9"/>
<dbReference type="RefSeq" id="XP_018077766.1">
    <property type="nucleotide sequence ID" value="XM_018205613.1"/>
</dbReference>
<reference evidence="1 2" key="1">
    <citation type="submission" date="2015-10" db="EMBL/GenBank/DDBJ databases">
        <title>Full genome of DAOMC 229536 Phialocephala scopiformis, a fungal endophyte of spruce producing the potent anti-insectan compound rugulosin.</title>
        <authorList>
            <consortium name="DOE Joint Genome Institute"/>
            <person name="Walker A.K."/>
            <person name="Frasz S.L."/>
            <person name="Seifert K.A."/>
            <person name="Miller J.D."/>
            <person name="Mondo S.J."/>
            <person name="Labutti K."/>
            <person name="Lipzen A."/>
            <person name="Dockter R."/>
            <person name="Kennedy M."/>
            <person name="Grigoriev I.V."/>
            <person name="Spatafora J.W."/>
        </authorList>
    </citation>
    <scope>NUCLEOTIDE SEQUENCE [LARGE SCALE GENOMIC DNA]</scope>
    <source>
        <strain evidence="1 2">CBS 120377</strain>
    </source>
</reference>
<name>A0A194XTD9_MOLSC</name>
<dbReference type="EMBL" id="KQ947405">
    <property type="protein sequence ID" value="KUJ23411.1"/>
    <property type="molecule type" value="Genomic_DNA"/>
</dbReference>
<organism evidence="1 2">
    <name type="scientific">Mollisia scopiformis</name>
    <name type="common">Conifer needle endophyte fungus</name>
    <name type="synonym">Phialocephala scopiformis</name>
    <dbReference type="NCBI Taxonomy" id="149040"/>
    <lineage>
        <taxon>Eukaryota</taxon>
        <taxon>Fungi</taxon>
        <taxon>Dikarya</taxon>
        <taxon>Ascomycota</taxon>
        <taxon>Pezizomycotina</taxon>
        <taxon>Leotiomycetes</taxon>
        <taxon>Helotiales</taxon>
        <taxon>Mollisiaceae</taxon>
        <taxon>Mollisia</taxon>
    </lineage>
</organism>
<keyword evidence="2" id="KW-1185">Reference proteome</keyword>
<proteinExistence type="predicted"/>
<dbReference type="AlphaFoldDB" id="A0A194XTD9"/>
<accession>A0A194XTD9</accession>
<dbReference type="GeneID" id="28815339"/>
<evidence type="ECO:0000313" key="2">
    <source>
        <dbReference type="Proteomes" id="UP000070700"/>
    </source>
</evidence>
<gene>
    <name evidence="1" type="ORF">LY89DRAFT_181603</name>
</gene>
<dbReference type="KEGG" id="psco:LY89DRAFT_181603"/>
<sequence>MERSGASRRIPEIGKPNYPSSSADVRLLLQKCCRTWTLELFSCRWMRTVVTLLVKLCLQVLRVGAPFANPQWDWFKPDVLMQSILDRKTPAGAGFKWQVFRAFVSTVWDGSLNLLVGVFCSGFYHSVAI</sequence>
<dbReference type="Proteomes" id="UP000070700">
    <property type="component" value="Unassembled WGS sequence"/>
</dbReference>
<protein>
    <submittedName>
        <fullName evidence="1">Uncharacterized protein</fullName>
    </submittedName>
</protein>